<proteinExistence type="predicted"/>
<evidence type="ECO:0000313" key="2">
    <source>
        <dbReference type="EMBL" id="KAJ7390109.1"/>
    </source>
</evidence>
<dbReference type="Proteomes" id="UP001163046">
    <property type="component" value="Unassembled WGS sequence"/>
</dbReference>
<dbReference type="EMBL" id="MU825420">
    <property type="protein sequence ID" value="KAJ7390109.1"/>
    <property type="molecule type" value="Genomic_DNA"/>
</dbReference>
<keyword evidence="3" id="KW-1185">Reference proteome</keyword>
<evidence type="ECO:0000256" key="1">
    <source>
        <dbReference type="SAM" id="MobiDB-lite"/>
    </source>
</evidence>
<reference evidence="2" key="1">
    <citation type="submission" date="2023-01" db="EMBL/GenBank/DDBJ databases">
        <title>Genome assembly of the deep-sea coral Lophelia pertusa.</title>
        <authorList>
            <person name="Herrera S."/>
            <person name="Cordes E."/>
        </authorList>
    </citation>
    <scope>NUCLEOTIDE SEQUENCE</scope>
    <source>
        <strain evidence="2">USNM1676648</strain>
        <tissue evidence="2">Polyp</tissue>
    </source>
</reference>
<feature type="compositionally biased region" description="Basic and acidic residues" evidence="1">
    <location>
        <begin position="365"/>
        <end position="375"/>
    </location>
</feature>
<accession>A0A9W9ZZL6</accession>
<feature type="region of interest" description="Disordered" evidence="1">
    <location>
        <begin position="344"/>
        <end position="377"/>
    </location>
</feature>
<name>A0A9W9ZZL6_9CNID</name>
<organism evidence="2 3">
    <name type="scientific">Desmophyllum pertusum</name>
    <dbReference type="NCBI Taxonomy" id="174260"/>
    <lineage>
        <taxon>Eukaryota</taxon>
        <taxon>Metazoa</taxon>
        <taxon>Cnidaria</taxon>
        <taxon>Anthozoa</taxon>
        <taxon>Hexacorallia</taxon>
        <taxon>Scleractinia</taxon>
        <taxon>Caryophylliina</taxon>
        <taxon>Caryophylliidae</taxon>
        <taxon>Desmophyllum</taxon>
    </lineage>
</organism>
<sequence>MNDPGFNIKGNQEINGDIGQQGDIKNQAGPVNNNGASTNVGQQHNYNGYGYYGREVRVNDPGFDIGGDQKITGNIGQQGDIKNQAGPVNNNGASTNVGQQQNYNGYGYYGREAPNENYGHASRDTLTRLATKARQCLSKRLEDEGIQDERNEEYDKAVALQKSLLTDAEWPQYLFVEVVDVGSSISHIIPPDSAESASSKVYLLVYPTVCHWNDLSGPFRPVRMVVSPLTGEWKITVNLTDVISEGNCSINYDELISVAKEHFSEGHVLCRGIQGYKDIQARLGYTPKSVKVSSWPWMNCHSTECKLWYVPKTRNVQKDDNVCSPCHEQMLYMGNRLKSHDLTEEERLQRQSTSSHLPERYLSPESKKARLDNKNRERKKLLKNRRAVQKENVDFALGKTKWRVAKLLDVIDRTEEGQRELNSIVEESNERGNVEVEGKLIKRGELIKEMWNQEKFLLIKDQHRNGTSITF</sequence>
<gene>
    <name evidence="2" type="ORF">OS493_027142</name>
</gene>
<comment type="caution">
    <text evidence="2">The sequence shown here is derived from an EMBL/GenBank/DDBJ whole genome shotgun (WGS) entry which is preliminary data.</text>
</comment>
<dbReference type="AlphaFoldDB" id="A0A9W9ZZL6"/>
<protein>
    <submittedName>
        <fullName evidence="2">Uncharacterized protein</fullName>
    </submittedName>
</protein>
<evidence type="ECO:0000313" key="3">
    <source>
        <dbReference type="Proteomes" id="UP001163046"/>
    </source>
</evidence>